<keyword evidence="3 4" id="KW-0067">ATP-binding</keyword>
<dbReference type="InterPro" id="IPR016677">
    <property type="entry name" value="UCP016817_carboligase"/>
</dbReference>
<dbReference type="PATRIC" id="fig|1110509.7.peg.701"/>
<dbReference type="HOGENOM" id="CLU_057102_0_0_2"/>
<feature type="domain" description="ATP-grasp" evidence="5">
    <location>
        <begin position="104"/>
        <end position="292"/>
    </location>
</feature>
<keyword evidence="1" id="KW-0436">Ligase</keyword>
<proteinExistence type="predicted"/>
<dbReference type="PROSITE" id="PS50975">
    <property type="entry name" value="ATP_GRASP"/>
    <property type="match status" value="1"/>
</dbReference>
<dbReference type="GO" id="GO:0046872">
    <property type="term" value="F:metal ion binding"/>
    <property type="evidence" value="ECO:0007669"/>
    <property type="project" value="InterPro"/>
</dbReference>
<reference evidence="6 7" key="1">
    <citation type="journal article" date="2012" name="PLoS ONE">
        <title>The genome characteristics and predicted function of methyl-group oxidation pathway in the obligate aceticlastic methanogens, Methanosaeta spp.</title>
        <authorList>
            <person name="Zhu J."/>
            <person name="Zheng H."/>
            <person name="Ai G."/>
            <person name="Zhang G."/>
            <person name="Liu D."/>
            <person name="Liu X."/>
            <person name="Dong X."/>
        </authorList>
    </citation>
    <scope>NUCLEOTIDE SEQUENCE [LARGE SCALE GENOMIC DNA]</scope>
    <source>
        <strain evidence="6 7">6Ac</strain>
    </source>
</reference>
<dbReference type="AlphaFoldDB" id="G7WNN7"/>
<keyword evidence="2 4" id="KW-0547">Nucleotide-binding</keyword>
<dbReference type="STRING" id="1110509.Mhar_0635"/>
<evidence type="ECO:0000256" key="4">
    <source>
        <dbReference type="PROSITE-ProRule" id="PRU00409"/>
    </source>
</evidence>
<dbReference type="InterPro" id="IPR011761">
    <property type="entry name" value="ATP-grasp"/>
</dbReference>
<sequence>MRGDRPRRVLVVGQSVRPIALSAVRAGHAVFAADCYSDLDLVESVSRSVHLDWDPARPEALPRKARAVIEAAIDAGSIDCLVLGPGAEGMKVDGVRVLNNPPEKFAEASDKLRLARWLEEEGFAAVPTWRVGDAPTADFPLMVKPRRGAGGGENRLVYAEEELALLEGDLIVQEFVRGTPASVSVIADGERAVAISANEQLIGTEWLGGAGYRYCGNITPLALPPDASAEMMRIAEEIASRLQLVGSNGVDFILAASGPLVLEVNPRFQGSLDAVEISTGLNLFQAHLLSFDGLLPKRPQPRRSGGRGVLYAEDGLKIDGDLRAVNRWIADVPSPGSSLKRGDPVTSILSSAADRDGALALLRRRSSSIRRALRGL</sequence>
<dbReference type="RefSeq" id="WP_014586198.1">
    <property type="nucleotide sequence ID" value="NC_017527.1"/>
</dbReference>
<dbReference type="InterPro" id="IPR003806">
    <property type="entry name" value="ATP-grasp_PylC-type"/>
</dbReference>
<dbReference type="OrthoDB" id="11959at2157"/>
<dbReference type="PANTHER" id="PTHR43055">
    <property type="entry name" value="FORMATE-DEPENDENT PHOSPHORIBOSYLGLYCINAMIDE FORMYLTRANSFERASE"/>
    <property type="match status" value="1"/>
</dbReference>
<dbReference type="Proteomes" id="UP000005877">
    <property type="component" value="Chromosome"/>
</dbReference>
<dbReference type="EMBL" id="CP003117">
    <property type="protein sequence ID" value="AET64013.1"/>
    <property type="molecule type" value="Genomic_DNA"/>
</dbReference>
<gene>
    <name evidence="6" type="ordered locus">Mhar_0635</name>
</gene>
<protein>
    <recommendedName>
        <fullName evidence="5">ATP-grasp domain-containing protein</fullName>
    </recommendedName>
</protein>
<evidence type="ECO:0000256" key="2">
    <source>
        <dbReference type="ARBA" id="ARBA00022741"/>
    </source>
</evidence>
<dbReference type="PANTHER" id="PTHR43055:SF1">
    <property type="entry name" value="FORMATE-DEPENDENT PHOSPHORIBOSYLGLYCINAMIDE FORMYLTRANSFERASE"/>
    <property type="match status" value="1"/>
</dbReference>
<dbReference type="SUPFAM" id="SSF56059">
    <property type="entry name" value="Glutathione synthetase ATP-binding domain-like"/>
    <property type="match status" value="1"/>
</dbReference>
<dbReference type="Gene3D" id="3.30.470.20">
    <property type="entry name" value="ATP-grasp fold, B domain"/>
    <property type="match status" value="1"/>
</dbReference>
<accession>G7WNN7</accession>
<evidence type="ECO:0000256" key="1">
    <source>
        <dbReference type="ARBA" id="ARBA00022598"/>
    </source>
</evidence>
<dbReference type="GO" id="GO:0016874">
    <property type="term" value="F:ligase activity"/>
    <property type="evidence" value="ECO:0007669"/>
    <property type="project" value="UniProtKB-KW"/>
</dbReference>
<organism evidence="6 7">
    <name type="scientific">Methanothrix harundinacea (strain 6Ac)</name>
    <name type="common">Methanosaeta harundinacea</name>
    <dbReference type="NCBI Taxonomy" id="1110509"/>
    <lineage>
        <taxon>Archaea</taxon>
        <taxon>Methanobacteriati</taxon>
        <taxon>Methanobacteriota</taxon>
        <taxon>Stenosarchaea group</taxon>
        <taxon>Methanomicrobia</taxon>
        <taxon>Methanotrichales</taxon>
        <taxon>Methanotrichaceae</taxon>
        <taxon>Methanothrix</taxon>
    </lineage>
</organism>
<dbReference type="GeneID" id="12509804"/>
<evidence type="ECO:0000259" key="5">
    <source>
        <dbReference type="PROSITE" id="PS50975"/>
    </source>
</evidence>
<dbReference type="KEGG" id="mhi:Mhar_0635"/>
<evidence type="ECO:0000313" key="6">
    <source>
        <dbReference type="EMBL" id="AET64013.1"/>
    </source>
</evidence>
<dbReference type="GO" id="GO:0005524">
    <property type="term" value="F:ATP binding"/>
    <property type="evidence" value="ECO:0007669"/>
    <property type="project" value="UniProtKB-UniRule"/>
</dbReference>
<dbReference type="PIRSF" id="PIRSF016817">
    <property type="entry name" value="UCP016817_carboligase"/>
    <property type="match status" value="1"/>
</dbReference>
<dbReference type="GO" id="GO:0005829">
    <property type="term" value="C:cytosol"/>
    <property type="evidence" value="ECO:0007669"/>
    <property type="project" value="TreeGrafter"/>
</dbReference>
<evidence type="ECO:0000256" key="3">
    <source>
        <dbReference type="ARBA" id="ARBA00022840"/>
    </source>
</evidence>
<name>G7WNN7_METH6</name>
<keyword evidence="7" id="KW-1185">Reference proteome</keyword>
<dbReference type="Pfam" id="PF02655">
    <property type="entry name" value="ATP-grasp_3"/>
    <property type="match status" value="1"/>
</dbReference>
<evidence type="ECO:0000313" key="7">
    <source>
        <dbReference type="Proteomes" id="UP000005877"/>
    </source>
</evidence>